<protein>
    <submittedName>
        <fullName evidence="1">Uncharacterized protein</fullName>
    </submittedName>
</protein>
<name>A0A0E9QB88_ANGAN</name>
<reference evidence="1" key="2">
    <citation type="journal article" date="2015" name="Fish Shellfish Immunol.">
        <title>Early steps in the European eel (Anguilla anguilla)-Vibrio vulnificus interaction in the gills: Role of the RtxA13 toxin.</title>
        <authorList>
            <person name="Callol A."/>
            <person name="Pajuelo D."/>
            <person name="Ebbesson L."/>
            <person name="Teles M."/>
            <person name="MacKenzie S."/>
            <person name="Amaro C."/>
        </authorList>
    </citation>
    <scope>NUCLEOTIDE SEQUENCE</scope>
</reference>
<reference evidence="1" key="1">
    <citation type="submission" date="2014-11" db="EMBL/GenBank/DDBJ databases">
        <authorList>
            <person name="Amaro Gonzalez C."/>
        </authorList>
    </citation>
    <scope>NUCLEOTIDE SEQUENCE</scope>
</reference>
<evidence type="ECO:0000313" key="1">
    <source>
        <dbReference type="EMBL" id="JAH13358.1"/>
    </source>
</evidence>
<sequence>MKDMVSQKSQFRQTKIK</sequence>
<organism evidence="1">
    <name type="scientific">Anguilla anguilla</name>
    <name type="common">European freshwater eel</name>
    <name type="synonym">Muraena anguilla</name>
    <dbReference type="NCBI Taxonomy" id="7936"/>
    <lineage>
        <taxon>Eukaryota</taxon>
        <taxon>Metazoa</taxon>
        <taxon>Chordata</taxon>
        <taxon>Craniata</taxon>
        <taxon>Vertebrata</taxon>
        <taxon>Euteleostomi</taxon>
        <taxon>Actinopterygii</taxon>
        <taxon>Neopterygii</taxon>
        <taxon>Teleostei</taxon>
        <taxon>Anguilliformes</taxon>
        <taxon>Anguillidae</taxon>
        <taxon>Anguilla</taxon>
    </lineage>
</organism>
<dbReference type="EMBL" id="GBXM01095219">
    <property type="protein sequence ID" value="JAH13358.1"/>
    <property type="molecule type" value="Transcribed_RNA"/>
</dbReference>
<accession>A0A0E9QB88</accession>
<proteinExistence type="predicted"/>
<dbReference type="AlphaFoldDB" id="A0A0E9QB88"/>